<reference evidence="1 2" key="1">
    <citation type="submission" date="2024-08" db="EMBL/GenBank/DDBJ databases">
        <title>Whole-genome sequencing of halo(alkali)philic microorganisms from hypersaline lakes.</title>
        <authorList>
            <person name="Sorokin D.Y."/>
            <person name="Merkel A.Y."/>
            <person name="Messina E."/>
            <person name="Yakimov M."/>
        </authorList>
    </citation>
    <scope>NUCLEOTIDE SEQUENCE [LARGE SCALE GENOMIC DNA]</scope>
    <source>
        <strain evidence="1 2">AB-hyl4</strain>
    </source>
</reference>
<evidence type="ECO:0000313" key="2">
    <source>
        <dbReference type="Proteomes" id="UP001575105"/>
    </source>
</evidence>
<proteinExistence type="predicted"/>
<comment type="caution">
    <text evidence="1">The sequence shown here is derived from an EMBL/GenBank/DDBJ whole genome shotgun (WGS) entry which is preliminary data.</text>
</comment>
<dbReference type="Proteomes" id="UP001575105">
    <property type="component" value="Unassembled WGS sequence"/>
</dbReference>
<accession>A0ABV4U3A1</accession>
<name>A0ABV4U3A1_9BACT</name>
<protein>
    <submittedName>
        <fullName evidence="1">Uncharacterized protein</fullName>
    </submittedName>
</protein>
<evidence type="ECO:0000313" key="1">
    <source>
        <dbReference type="EMBL" id="MFA9478063.1"/>
    </source>
</evidence>
<dbReference type="EMBL" id="JBGUBD010000004">
    <property type="protein sequence ID" value="MFA9478063.1"/>
    <property type="molecule type" value="Genomic_DNA"/>
</dbReference>
<dbReference type="RefSeq" id="WP_425344991.1">
    <property type="nucleotide sequence ID" value="NZ_JBGUBD010000004.1"/>
</dbReference>
<organism evidence="1 2">
    <name type="scientific">Natronomicrosphaera hydrolytica</name>
    <dbReference type="NCBI Taxonomy" id="3242702"/>
    <lineage>
        <taxon>Bacteria</taxon>
        <taxon>Pseudomonadati</taxon>
        <taxon>Planctomycetota</taxon>
        <taxon>Phycisphaerae</taxon>
        <taxon>Phycisphaerales</taxon>
        <taxon>Phycisphaeraceae</taxon>
        <taxon>Natronomicrosphaera</taxon>
    </lineage>
</organism>
<gene>
    <name evidence="1" type="ORF">ACERK3_07105</name>
</gene>
<sequence length="101" mass="10934">MALSGCRYIFDRGVCFAEVCDTLHLALLAVTSMHGETRVRLECAFECDERAHAVVIDATLAVGRQLNTIFSGFVAREFGDDALVIQRPPGHANPQAIAKAS</sequence>
<keyword evidence="2" id="KW-1185">Reference proteome</keyword>